<dbReference type="AlphaFoldDB" id="A0A5J4UXN3"/>
<dbReference type="EMBL" id="SNRW01011193">
    <property type="protein sequence ID" value="KAA6375486.1"/>
    <property type="molecule type" value="Genomic_DNA"/>
</dbReference>
<proteinExistence type="predicted"/>
<dbReference type="Proteomes" id="UP000324800">
    <property type="component" value="Unassembled WGS sequence"/>
</dbReference>
<name>A0A5J4UXN3_9EUKA</name>
<protein>
    <submittedName>
        <fullName evidence="2">Uncharacterized protein</fullName>
    </submittedName>
</protein>
<feature type="region of interest" description="Disordered" evidence="1">
    <location>
        <begin position="194"/>
        <end position="214"/>
    </location>
</feature>
<feature type="region of interest" description="Disordered" evidence="1">
    <location>
        <begin position="281"/>
        <end position="307"/>
    </location>
</feature>
<gene>
    <name evidence="2" type="ORF">EZS28_028987</name>
</gene>
<evidence type="ECO:0000313" key="3">
    <source>
        <dbReference type="Proteomes" id="UP000324800"/>
    </source>
</evidence>
<evidence type="ECO:0000313" key="2">
    <source>
        <dbReference type="EMBL" id="KAA6375486.1"/>
    </source>
</evidence>
<reference evidence="2 3" key="1">
    <citation type="submission" date="2019-03" db="EMBL/GenBank/DDBJ databases">
        <title>Single cell metagenomics reveals metabolic interactions within the superorganism composed of flagellate Streblomastix strix and complex community of Bacteroidetes bacteria on its surface.</title>
        <authorList>
            <person name="Treitli S.C."/>
            <person name="Kolisko M."/>
            <person name="Husnik F."/>
            <person name="Keeling P."/>
            <person name="Hampl V."/>
        </authorList>
    </citation>
    <scope>NUCLEOTIDE SEQUENCE [LARGE SCALE GENOMIC DNA]</scope>
    <source>
        <strain evidence="2">ST1C</strain>
    </source>
</reference>
<evidence type="ECO:0000256" key="1">
    <source>
        <dbReference type="SAM" id="MobiDB-lite"/>
    </source>
</evidence>
<comment type="caution">
    <text evidence="2">The sequence shown here is derived from an EMBL/GenBank/DDBJ whole genome shotgun (WGS) entry which is preliminary data.</text>
</comment>
<organism evidence="2 3">
    <name type="scientific">Streblomastix strix</name>
    <dbReference type="NCBI Taxonomy" id="222440"/>
    <lineage>
        <taxon>Eukaryota</taxon>
        <taxon>Metamonada</taxon>
        <taxon>Preaxostyla</taxon>
        <taxon>Oxymonadida</taxon>
        <taxon>Streblomastigidae</taxon>
        <taxon>Streblomastix</taxon>
    </lineage>
</organism>
<sequence length="323" mass="37227">MGCNNDSKQNGNQRIEMVDKENRGQPTRVIDQQNNNIHANNRRITIRLGSNTDIRELDRINTTRLLERKGSGNDKQRQGNKSCLLRATSFRASLQEDARLGSLDTFRQHNSSLRYWEMESEGIPDRKNKTGILPSQKTLTTNDNNPHLRKTELNNRFPLETMQVRGLHTEVWSNLNDLQGMELHAKDRYIRNTTQQTNQQLRKSRSQRSGGTLPQRIQLQMKQSQTIYPSTDSNIKQSIAENEKRQSTGDNSGTDMAETIVVHQTKEFIQQIPFLWIIRQNPGDGTENERQGSKTSTRQCERLPSGPIADVGRDLLIRYMKMR</sequence>
<accession>A0A5J4UXN3</accession>